<dbReference type="InterPro" id="IPR051532">
    <property type="entry name" value="Ester_Hydrolysis_Enzymes"/>
</dbReference>
<dbReference type="AlphaFoldDB" id="A0A917A1Y8"/>
<dbReference type="GO" id="GO:0004622">
    <property type="term" value="F:phosphatidylcholine lysophospholipase activity"/>
    <property type="evidence" value="ECO:0007669"/>
    <property type="project" value="TreeGrafter"/>
</dbReference>
<protein>
    <recommendedName>
        <fullName evidence="1">SGNH hydrolase-type esterase domain-containing protein</fullName>
    </recommendedName>
</protein>
<accession>A0A917A1Y8</accession>
<evidence type="ECO:0000313" key="2">
    <source>
        <dbReference type="EMBL" id="GGE22799.1"/>
    </source>
</evidence>
<dbReference type="EMBL" id="BMGL01000017">
    <property type="protein sequence ID" value="GGE22799.1"/>
    <property type="molecule type" value="Genomic_DNA"/>
</dbReference>
<dbReference type="Pfam" id="PF13472">
    <property type="entry name" value="Lipase_GDSL_2"/>
    <property type="match status" value="1"/>
</dbReference>
<dbReference type="SUPFAM" id="SSF52266">
    <property type="entry name" value="SGNH hydrolase"/>
    <property type="match status" value="1"/>
</dbReference>
<dbReference type="InterPro" id="IPR013830">
    <property type="entry name" value="SGNH_hydro"/>
</dbReference>
<reference evidence="2 3" key="1">
    <citation type="journal article" date="2014" name="Int. J. Syst. Evol. Microbiol.">
        <title>Complete genome sequence of Corynebacterium casei LMG S-19264T (=DSM 44701T), isolated from a smear-ripened cheese.</title>
        <authorList>
            <consortium name="US DOE Joint Genome Institute (JGI-PGF)"/>
            <person name="Walter F."/>
            <person name="Albersmeier A."/>
            <person name="Kalinowski J."/>
            <person name="Ruckert C."/>
        </authorList>
    </citation>
    <scope>NUCLEOTIDE SEQUENCE [LARGE SCALE GENOMIC DNA]</scope>
    <source>
        <strain evidence="2 3">CGMCC 1.12925</strain>
    </source>
</reference>
<dbReference type="InterPro" id="IPR036514">
    <property type="entry name" value="SGNH_hydro_sf"/>
</dbReference>
<gene>
    <name evidence="2" type="ORF">GCM10010831_24630</name>
</gene>
<dbReference type="PANTHER" id="PTHR30383:SF2">
    <property type="entry name" value="CELLULOSE-BINDING PROTEIN"/>
    <property type="match status" value="1"/>
</dbReference>
<dbReference type="Gene3D" id="3.40.50.1110">
    <property type="entry name" value="SGNH hydrolase"/>
    <property type="match status" value="1"/>
</dbReference>
<evidence type="ECO:0000259" key="1">
    <source>
        <dbReference type="Pfam" id="PF13472"/>
    </source>
</evidence>
<dbReference type="Proteomes" id="UP000599688">
    <property type="component" value="Unassembled WGS sequence"/>
</dbReference>
<keyword evidence="3" id="KW-1185">Reference proteome</keyword>
<name>A0A917A1Y8_9FLAO</name>
<evidence type="ECO:0000313" key="3">
    <source>
        <dbReference type="Proteomes" id="UP000599688"/>
    </source>
</evidence>
<feature type="domain" description="SGNH hydrolase-type esterase" evidence="1">
    <location>
        <begin position="74"/>
        <end position="215"/>
    </location>
</feature>
<sequence length="231" mass="25615">MFNACDKDDDTIPKPPSTSINKILPLGASRVEGARPDFESYRYELWKDLKENDWTFDFIGTQSDNASYPAFSSENFDIDHEGRGGFTSGEILSGLNGWLNQTGSPDIVLFSSPGGNDILNGQNYNQTISNVNAIIDALQANNPSVTIIIEQPAQGRSDFMTTEFINAFNQMRQDVLTIATDQTTTTSQVIAVDMFTGFNDTHLADEVHYNEAGAEFIATRYYNVLINVLEK</sequence>
<proteinExistence type="predicted"/>
<organism evidence="2 3">
    <name type="scientific">Psychroflexus salis</name>
    <dbReference type="NCBI Taxonomy" id="1526574"/>
    <lineage>
        <taxon>Bacteria</taxon>
        <taxon>Pseudomonadati</taxon>
        <taxon>Bacteroidota</taxon>
        <taxon>Flavobacteriia</taxon>
        <taxon>Flavobacteriales</taxon>
        <taxon>Flavobacteriaceae</taxon>
        <taxon>Psychroflexus</taxon>
    </lineage>
</organism>
<dbReference type="PANTHER" id="PTHR30383">
    <property type="entry name" value="THIOESTERASE 1/PROTEASE 1/LYSOPHOSPHOLIPASE L1"/>
    <property type="match status" value="1"/>
</dbReference>
<comment type="caution">
    <text evidence="2">The sequence shown here is derived from an EMBL/GenBank/DDBJ whole genome shotgun (WGS) entry which is preliminary data.</text>
</comment>